<keyword evidence="1" id="KW-0479">Metal-binding</keyword>
<dbReference type="Gramene" id="TraesLAC6A03G03330420.1">
    <property type="protein sequence ID" value="TraesLAC6A03G03330420.1.CDS1"/>
    <property type="gene ID" value="TraesLAC6A03G03330420"/>
</dbReference>
<dbReference type="Gramene" id="TraesMAC6A03G03373250.1">
    <property type="protein sequence ID" value="TraesMAC6A03G03373250.1.CDS1"/>
    <property type="gene ID" value="TraesMAC6A03G03373250"/>
</dbReference>
<dbReference type="Gramene" id="TraesKAR6A01G0323950.1">
    <property type="protein sequence ID" value="cds.TraesKAR6A01G0323950.1"/>
    <property type="gene ID" value="TraesKAR6A01G0323950"/>
</dbReference>
<dbReference type="AlphaFoldDB" id="A0A3B6NRX2"/>
<dbReference type="Gramene" id="TraesNOR6A03G03407220.1">
    <property type="protein sequence ID" value="TraesNOR6A03G03407220.1.CDS1"/>
    <property type="gene ID" value="TraesNOR6A03G03407220"/>
</dbReference>
<dbReference type="InterPro" id="IPR039647">
    <property type="entry name" value="EF_hand_pair_protein_CML-like"/>
</dbReference>
<dbReference type="GO" id="GO:0005509">
    <property type="term" value="F:calcium ion binding"/>
    <property type="evidence" value="ECO:0007669"/>
    <property type="project" value="InterPro"/>
</dbReference>
<evidence type="ECO:0000313" key="7">
    <source>
        <dbReference type="Proteomes" id="UP000019116"/>
    </source>
</evidence>
<organism evidence="6">
    <name type="scientific">Triticum aestivum</name>
    <name type="common">Wheat</name>
    <dbReference type="NCBI Taxonomy" id="4565"/>
    <lineage>
        <taxon>Eukaryota</taxon>
        <taxon>Viridiplantae</taxon>
        <taxon>Streptophyta</taxon>
        <taxon>Embryophyta</taxon>
        <taxon>Tracheophyta</taxon>
        <taxon>Spermatophyta</taxon>
        <taxon>Magnoliopsida</taxon>
        <taxon>Liliopsida</taxon>
        <taxon>Poales</taxon>
        <taxon>Poaceae</taxon>
        <taxon>BOP clade</taxon>
        <taxon>Pooideae</taxon>
        <taxon>Triticodae</taxon>
        <taxon>Triticeae</taxon>
        <taxon>Triticinae</taxon>
        <taxon>Triticum</taxon>
    </lineage>
</organism>
<dbReference type="Gramene" id="TraesROB_scaffold_057322_01G000100.1">
    <property type="protein sequence ID" value="TraesROB_scaffold_057322_01G000100.1"/>
    <property type="gene ID" value="TraesROB_scaffold_057322_01G000100"/>
</dbReference>
<gene>
    <name evidence="6" type="primary">LOC123130927</name>
</gene>
<dbReference type="Pfam" id="PF13499">
    <property type="entry name" value="EF-hand_7"/>
    <property type="match status" value="2"/>
</dbReference>
<feature type="domain" description="EF-hand" evidence="5">
    <location>
        <begin position="95"/>
        <end position="130"/>
    </location>
</feature>
<dbReference type="Gramene" id="TraesCS6A02G295500.1">
    <property type="protein sequence ID" value="TraesCS6A02G295500.1.cds1"/>
    <property type="gene ID" value="TraesCS6A02G295500"/>
</dbReference>
<dbReference type="SMR" id="A0A3B6NRX2"/>
<evidence type="ECO:0000256" key="3">
    <source>
        <dbReference type="ARBA" id="ARBA00022837"/>
    </source>
</evidence>
<dbReference type="Gramene" id="TraesARI6A03G03330730.1">
    <property type="protein sequence ID" value="TraesARI6A03G03330730.1.CDS1"/>
    <property type="gene ID" value="TraesARI6A03G03330730"/>
</dbReference>
<accession>A0A3B6NRX2</accession>
<evidence type="ECO:0000256" key="1">
    <source>
        <dbReference type="ARBA" id="ARBA00022723"/>
    </source>
</evidence>
<dbReference type="STRING" id="4565.A0A3B6NRX2"/>
<protein>
    <recommendedName>
        <fullName evidence="5">EF-hand domain-containing protein</fullName>
    </recommendedName>
</protein>
<evidence type="ECO:0000259" key="5">
    <source>
        <dbReference type="PROSITE" id="PS50222"/>
    </source>
</evidence>
<keyword evidence="3" id="KW-0106">Calcium</keyword>
<evidence type="ECO:0000256" key="2">
    <source>
        <dbReference type="ARBA" id="ARBA00022737"/>
    </source>
</evidence>
<dbReference type="Gramene" id="TraesWEE_scaffold_023920_01G000600.1">
    <property type="protein sequence ID" value="TraesWEE_scaffold_023920_01G000600.1"/>
    <property type="gene ID" value="TraesWEE_scaffold_023920_01G000600"/>
</dbReference>
<feature type="domain" description="EF-hand" evidence="5">
    <location>
        <begin position="32"/>
        <end position="67"/>
    </location>
</feature>
<reference evidence="6" key="1">
    <citation type="submission" date="2018-08" db="EMBL/GenBank/DDBJ databases">
        <authorList>
            <person name="Rossello M."/>
        </authorList>
    </citation>
    <scope>NUCLEOTIDE SEQUENCE [LARGE SCALE GENOMIC DNA]</scope>
    <source>
        <strain evidence="6">cv. Chinese Spring</strain>
    </source>
</reference>
<dbReference type="GeneID" id="123130927"/>
<name>A0A3B6NRX2_WHEAT</name>
<dbReference type="OrthoDB" id="26525at2759"/>
<dbReference type="Gramene" id="TraesCLE_scaffold_024531_01G000100.1">
    <property type="protein sequence ID" value="TraesCLE_scaffold_024531_01G000100.1"/>
    <property type="gene ID" value="TraesCLE_scaffold_024531_01G000100"/>
</dbReference>
<dbReference type="RefSeq" id="XP_044406653.1">
    <property type="nucleotide sequence ID" value="XM_044550718.1"/>
</dbReference>
<dbReference type="Gramene" id="TraesCAD_scaffold_070458_01G000100.1">
    <property type="protein sequence ID" value="TraesCAD_scaffold_070458_01G000100.1"/>
    <property type="gene ID" value="TraesCAD_scaffold_070458_01G000100"/>
</dbReference>
<dbReference type="PANTHER" id="PTHR10891">
    <property type="entry name" value="EF-HAND CALCIUM-BINDING DOMAIN CONTAINING PROTEIN"/>
    <property type="match status" value="1"/>
</dbReference>
<dbReference type="SMART" id="SM00054">
    <property type="entry name" value="EFh"/>
    <property type="match status" value="4"/>
</dbReference>
<dbReference type="Gramene" id="TraesSTA6A03G03364260.1">
    <property type="protein sequence ID" value="TraesSTA6A03G03364260.1.CDS1"/>
    <property type="gene ID" value="TraesSTA6A03G03364260"/>
</dbReference>
<evidence type="ECO:0000313" key="6">
    <source>
        <dbReference type="EnsemblPlants" id="TraesCS6A02G295500.1.cds1"/>
    </source>
</evidence>
<dbReference type="Gene3D" id="1.10.238.10">
    <property type="entry name" value="EF-hand"/>
    <property type="match status" value="2"/>
</dbReference>
<dbReference type="Gramene" id="TraesLDM6A03G03377090.1">
    <property type="protein sequence ID" value="TraesLDM6A03G03377090.1.CDS1"/>
    <property type="gene ID" value="TraesLDM6A03G03377090"/>
</dbReference>
<dbReference type="Gramene" id="TraesJUL6A03G03400290.1">
    <property type="protein sequence ID" value="TraesJUL6A03G03400290.1.CDS1"/>
    <property type="gene ID" value="TraesJUL6A03G03400290"/>
</dbReference>
<dbReference type="OMA" id="SYWKREV"/>
<dbReference type="SUPFAM" id="SSF47473">
    <property type="entry name" value="EF-hand"/>
    <property type="match status" value="1"/>
</dbReference>
<dbReference type="Gramene" id="TraesPARA_EIv1.0_1962950.1">
    <property type="protein sequence ID" value="TraesPARA_EIv1.0_1962950.1.CDS1"/>
    <property type="gene ID" value="TraesPARA_EIv1.0_1962950"/>
</dbReference>
<feature type="domain" description="EF-hand" evidence="5">
    <location>
        <begin position="134"/>
        <end position="168"/>
    </location>
</feature>
<keyword evidence="2" id="KW-0677">Repeat</keyword>
<dbReference type="InterPro" id="IPR002048">
    <property type="entry name" value="EF_hand_dom"/>
</dbReference>
<dbReference type="Gramene" id="TraesSYM6A03G03316080.1">
    <property type="protein sequence ID" value="TraesSYM6A03G03316080.1.CDS1"/>
    <property type="gene ID" value="TraesSYM6A03G03316080"/>
</dbReference>
<dbReference type="Gramene" id="TraesCS6A03G0777700.1">
    <property type="protein sequence ID" value="TraesCS6A03G0777700.1.CDS1"/>
    <property type="gene ID" value="TraesCS6A03G0777700"/>
</dbReference>
<dbReference type="PROSITE" id="PS50222">
    <property type="entry name" value="EF_HAND_2"/>
    <property type="match status" value="3"/>
</dbReference>
<dbReference type="EnsemblPlants" id="TraesCS6A02G295500.1">
    <property type="protein sequence ID" value="TraesCS6A02G295500.1.cds1"/>
    <property type="gene ID" value="TraesCS6A02G295500"/>
</dbReference>
<dbReference type="Proteomes" id="UP000019116">
    <property type="component" value="Chromosome 6A"/>
</dbReference>
<proteinExistence type="predicted"/>
<dbReference type="Gramene" id="TraesRN6A0100756900.1">
    <property type="protein sequence ID" value="TraesRN6A0100756900.1"/>
    <property type="gene ID" value="TraesRN6A0100756900"/>
</dbReference>
<feature type="region of interest" description="Disordered" evidence="4">
    <location>
        <begin position="1"/>
        <end position="34"/>
    </location>
</feature>
<dbReference type="PROSITE" id="PS00018">
    <property type="entry name" value="EF_HAND_1"/>
    <property type="match status" value="3"/>
</dbReference>
<sequence>MGQAVSAASSPFRRKSQPPPVPLATAPPAANDHDTELVRIFRRYDTDGDGRISAAEIREIWGCTDAEAQEMVAQADSDGDGLISIEELGALLKGGGSEDLPAAFAKFDENGDGVITPDELRRAFLQPLLGQEKHTIEECSRMIAAFDQDGDGVLSFDEFKAMMAPKSA</sequence>
<dbReference type="InterPro" id="IPR018247">
    <property type="entry name" value="EF_Hand_1_Ca_BS"/>
</dbReference>
<reference evidence="6" key="2">
    <citation type="submission" date="2018-10" db="UniProtKB">
        <authorList>
            <consortium name="EnsemblPlants"/>
        </authorList>
    </citation>
    <scope>IDENTIFICATION</scope>
</reference>
<keyword evidence="7" id="KW-1185">Reference proteome</keyword>
<dbReference type="InterPro" id="IPR011992">
    <property type="entry name" value="EF-hand-dom_pair"/>
</dbReference>
<dbReference type="Gramene" id="TraesJAG6A03G03366330.1">
    <property type="protein sequence ID" value="TraesJAG6A03G03366330.1.CDS1"/>
    <property type="gene ID" value="TraesJAG6A03G03366330"/>
</dbReference>
<dbReference type="CDD" id="cd00051">
    <property type="entry name" value="EFh"/>
    <property type="match status" value="2"/>
</dbReference>
<evidence type="ECO:0000256" key="4">
    <source>
        <dbReference type="SAM" id="MobiDB-lite"/>
    </source>
</evidence>